<comment type="subcellular location">
    <subcellularLocation>
        <location evidence="1">Cell inner membrane</location>
        <topology evidence="1">Multi-pass membrane protein</topology>
    </subcellularLocation>
    <subcellularLocation>
        <location evidence="12">Cell membrane</location>
        <topology evidence="12">Multi-pass membrane protein</topology>
    </subcellularLocation>
</comment>
<organism evidence="14 15">
    <name type="scientific">Candidatus Scalindua brodae</name>
    <dbReference type="NCBI Taxonomy" id="237368"/>
    <lineage>
        <taxon>Bacteria</taxon>
        <taxon>Pseudomonadati</taxon>
        <taxon>Planctomycetota</taxon>
        <taxon>Candidatus Brocadiia</taxon>
        <taxon>Candidatus Brocadiales</taxon>
        <taxon>Candidatus Scalinduaceae</taxon>
        <taxon>Candidatus Scalindua</taxon>
    </lineage>
</organism>
<dbReference type="SUPFAM" id="SSF161098">
    <property type="entry name" value="MetI-like"/>
    <property type="match status" value="1"/>
</dbReference>
<dbReference type="PROSITE" id="PS50928">
    <property type="entry name" value="ABC_TM1"/>
    <property type="match status" value="1"/>
</dbReference>
<evidence type="ECO:0000256" key="9">
    <source>
        <dbReference type="ARBA" id="ARBA00023136"/>
    </source>
</evidence>
<keyword evidence="8 12" id="KW-1133">Transmembrane helix</keyword>
<feature type="transmembrane region" description="Helical" evidence="12">
    <location>
        <begin position="379"/>
        <end position="402"/>
    </location>
</feature>
<evidence type="ECO:0000256" key="1">
    <source>
        <dbReference type="ARBA" id="ARBA00004429"/>
    </source>
</evidence>
<keyword evidence="6" id="KW-0571">Peptide transport</keyword>
<evidence type="ECO:0000256" key="8">
    <source>
        <dbReference type="ARBA" id="ARBA00022989"/>
    </source>
</evidence>
<dbReference type="PANTHER" id="PTHR43386:SF2">
    <property type="entry name" value="OLIGOPEPTIDE TRANSPORT SYSTEM PERMEASE PROTEIN OPPC"/>
    <property type="match status" value="1"/>
</dbReference>
<evidence type="ECO:0000256" key="7">
    <source>
        <dbReference type="ARBA" id="ARBA00022927"/>
    </source>
</evidence>
<keyword evidence="9 12" id="KW-0472">Membrane</keyword>
<dbReference type="EMBL" id="JRYO01000147">
    <property type="protein sequence ID" value="KHE92189.1"/>
    <property type="molecule type" value="Genomic_DNA"/>
</dbReference>
<dbReference type="CDD" id="cd06261">
    <property type="entry name" value="TM_PBP2"/>
    <property type="match status" value="1"/>
</dbReference>
<evidence type="ECO:0000313" key="14">
    <source>
        <dbReference type="EMBL" id="KHE92189.1"/>
    </source>
</evidence>
<feature type="transmembrane region" description="Helical" evidence="12">
    <location>
        <begin position="293"/>
        <end position="315"/>
    </location>
</feature>
<keyword evidence="7" id="KW-0653">Protein transport</keyword>
<accession>A0A0B0EHZ1</accession>
<evidence type="ECO:0000256" key="5">
    <source>
        <dbReference type="ARBA" id="ARBA00022692"/>
    </source>
</evidence>
<feature type="domain" description="ABC transmembrane type-1" evidence="13">
    <location>
        <begin position="258"/>
        <end position="450"/>
    </location>
</feature>
<keyword evidence="2 12" id="KW-0813">Transport</keyword>
<dbReference type="GO" id="GO:0055085">
    <property type="term" value="P:transmembrane transport"/>
    <property type="evidence" value="ECO:0007669"/>
    <property type="project" value="InterPro"/>
</dbReference>
<dbReference type="InterPro" id="IPR035906">
    <property type="entry name" value="MetI-like_sf"/>
</dbReference>
<evidence type="ECO:0000259" key="13">
    <source>
        <dbReference type="PROSITE" id="PS50928"/>
    </source>
</evidence>
<feature type="transmembrane region" description="Helical" evidence="12">
    <location>
        <begin position="260"/>
        <end position="281"/>
    </location>
</feature>
<dbReference type="Gene3D" id="1.10.3720.10">
    <property type="entry name" value="MetI-like"/>
    <property type="match status" value="1"/>
</dbReference>
<keyword evidence="3" id="KW-1003">Cell membrane</keyword>
<evidence type="ECO:0000256" key="3">
    <source>
        <dbReference type="ARBA" id="ARBA00022475"/>
    </source>
</evidence>
<name>A0A0B0EHZ1_9BACT</name>
<evidence type="ECO:0000256" key="12">
    <source>
        <dbReference type="RuleBase" id="RU363032"/>
    </source>
</evidence>
<evidence type="ECO:0000256" key="2">
    <source>
        <dbReference type="ARBA" id="ARBA00022448"/>
    </source>
</evidence>
<evidence type="ECO:0000256" key="10">
    <source>
        <dbReference type="ARBA" id="ARBA00024202"/>
    </source>
</evidence>
<dbReference type="PANTHER" id="PTHR43386">
    <property type="entry name" value="OLIGOPEPTIDE TRANSPORT SYSTEM PERMEASE PROTEIN APPC"/>
    <property type="match status" value="1"/>
</dbReference>
<evidence type="ECO:0000313" key="15">
    <source>
        <dbReference type="Proteomes" id="UP000030652"/>
    </source>
</evidence>
<dbReference type="PATRIC" id="fig|237368.3.peg.2251"/>
<dbReference type="GO" id="GO:0015031">
    <property type="term" value="P:protein transport"/>
    <property type="evidence" value="ECO:0007669"/>
    <property type="project" value="UniProtKB-KW"/>
</dbReference>
<dbReference type="eggNOG" id="COG1173">
    <property type="taxonomic scope" value="Bacteria"/>
</dbReference>
<feature type="transmembrane region" description="Helical" evidence="12">
    <location>
        <begin position="429"/>
        <end position="450"/>
    </location>
</feature>
<dbReference type="Proteomes" id="UP000030652">
    <property type="component" value="Unassembled WGS sequence"/>
</dbReference>
<dbReference type="Pfam" id="PF12911">
    <property type="entry name" value="OppC_N"/>
    <property type="match status" value="1"/>
</dbReference>
<reference evidence="14 15" key="1">
    <citation type="submission" date="2014-10" db="EMBL/GenBank/DDBJ databases">
        <title>Draft genome of anammox bacterium scalindua brodae, obtained using differential coverage binning of sequence data from two enrichment reactors.</title>
        <authorList>
            <person name="Speth D.R."/>
            <person name="Russ L."/>
            <person name="Kartal B."/>
            <person name="Op den Camp H.J."/>
            <person name="Dutilh B.E."/>
            <person name="Jetten M.S."/>
        </authorList>
    </citation>
    <scope>NUCLEOTIDE SEQUENCE [LARGE SCALE GENOMIC DNA]</scope>
    <source>
        <strain evidence="14">RU1</strain>
    </source>
</reference>
<protein>
    <recommendedName>
        <fullName evidence="11">Oligopeptide transport system permease protein OppC</fullName>
    </recommendedName>
</protein>
<dbReference type="InterPro" id="IPR025966">
    <property type="entry name" value="OppC_N"/>
</dbReference>
<dbReference type="GO" id="GO:0015833">
    <property type="term" value="P:peptide transport"/>
    <property type="evidence" value="ECO:0007669"/>
    <property type="project" value="UniProtKB-KW"/>
</dbReference>
<evidence type="ECO:0000256" key="6">
    <source>
        <dbReference type="ARBA" id="ARBA00022856"/>
    </source>
</evidence>
<keyword evidence="4" id="KW-0997">Cell inner membrane</keyword>
<gene>
    <name evidence="14" type="primary">oppC_2</name>
    <name evidence="14" type="ORF">SCABRO_02084</name>
</gene>
<evidence type="ECO:0000256" key="4">
    <source>
        <dbReference type="ARBA" id="ARBA00022519"/>
    </source>
</evidence>
<keyword evidence="5 12" id="KW-0812">Transmembrane</keyword>
<dbReference type="InterPro" id="IPR050366">
    <property type="entry name" value="BP-dependent_transpt_permease"/>
</dbReference>
<comment type="caution">
    <text evidence="14">The sequence shown here is derived from an EMBL/GenBank/DDBJ whole genome shotgun (WGS) entry which is preliminary data.</text>
</comment>
<dbReference type="InterPro" id="IPR000515">
    <property type="entry name" value="MetI-like"/>
</dbReference>
<dbReference type="GO" id="GO:0005886">
    <property type="term" value="C:plasma membrane"/>
    <property type="evidence" value="ECO:0007669"/>
    <property type="project" value="UniProtKB-SubCell"/>
</dbReference>
<dbReference type="Pfam" id="PF00528">
    <property type="entry name" value="BPD_transp_1"/>
    <property type="match status" value="1"/>
</dbReference>
<feature type="transmembrane region" description="Helical" evidence="12">
    <location>
        <begin position="321"/>
        <end position="340"/>
    </location>
</feature>
<comment type="similarity">
    <text evidence="10">Belongs to the binding-protein-dependent transport system permease family. OppBC subfamily.</text>
</comment>
<feature type="transmembrane region" description="Helical" evidence="12">
    <location>
        <begin position="27"/>
        <end position="49"/>
    </location>
</feature>
<evidence type="ECO:0000256" key="11">
    <source>
        <dbReference type="ARBA" id="ARBA00072251"/>
    </source>
</evidence>
<sequence>MKSEMKQVQKSFSPTRLAFMRLLRHRLALFGLILVVAVSATIVIVPVFYGGSPKITRVWLGAQSPGFTHPDCLSKNIFIKGEEAETSPSLVGATELIYQTKSISRQEIRVTTRRGKVNTIMFTEGARHIEELDSSTLKGELFRSKDDGTPGVKLEQTFALKKNTAPPDGLFEVGSRVLMILLIKEDDEVTQNIVTLNSSTVTSITVKQDNNEISSDGLVIKGRDVIKVIADGEEIRVTHLLGTDKLGRDLFIRILYGGRISLLVGIVATLVSIIIGLSYGAVSGYFGGMVDSVMMRIVDVLYGLPFIFLVILLMVLFERSLILFFVALGLVQWLTVARIVRGQILSLRKSEFVEAAKMSGASAWKIVFSHLIPHTIGPVIVYTTLTIPLIILEESFLAYIGLGITNASDSLGSLVEQGVRMLGDAGENWWLLLCPSLTMIFILFGMNCLGDGLRDSFDPKRVL</sequence>
<proteinExistence type="inferred from homology"/>
<dbReference type="AlphaFoldDB" id="A0A0B0EHZ1"/>